<evidence type="ECO:0008006" key="4">
    <source>
        <dbReference type="Google" id="ProtNLM"/>
    </source>
</evidence>
<name>A0ABR3V8G9_HUMIN</name>
<sequence length="141" mass="15759">MAWGSTRSRAGHSTFALACSALVWASAVIVMGIMAYLISEGWRGSHAIYILVISVLTTLFIPVTFFLRTHFSYVVLFNIVLGHLWIVAVAFAASDWVHSWSNIVLAAVAFCFIAFFFQLFNILYDWHHGFYRGGTHGTHAV</sequence>
<dbReference type="PANTHER" id="PTHR39608">
    <property type="entry name" value="INTEGRAL MEMBRANE PROTEIN (AFU_ORTHOLOGUE AFUA_5G08640)"/>
    <property type="match status" value="1"/>
</dbReference>
<comment type="caution">
    <text evidence="2">The sequence shown here is derived from an EMBL/GenBank/DDBJ whole genome shotgun (WGS) entry which is preliminary data.</text>
</comment>
<keyword evidence="3" id="KW-1185">Reference proteome</keyword>
<keyword evidence="1" id="KW-1133">Transmembrane helix</keyword>
<keyword evidence="1" id="KW-0812">Transmembrane</keyword>
<accession>A0ABR3V8G9</accession>
<organism evidence="2 3">
    <name type="scientific">Humicola insolens</name>
    <name type="common">Soft-rot fungus</name>
    <dbReference type="NCBI Taxonomy" id="85995"/>
    <lineage>
        <taxon>Eukaryota</taxon>
        <taxon>Fungi</taxon>
        <taxon>Dikarya</taxon>
        <taxon>Ascomycota</taxon>
        <taxon>Pezizomycotina</taxon>
        <taxon>Sordariomycetes</taxon>
        <taxon>Sordariomycetidae</taxon>
        <taxon>Sordariales</taxon>
        <taxon>Chaetomiaceae</taxon>
        <taxon>Mycothermus</taxon>
    </lineage>
</organism>
<evidence type="ECO:0000313" key="2">
    <source>
        <dbReference type="EMBL" id="KAL1838124.1"/>
    </source>
</evidence>
<reference evidence="2 3" key="1">
    <citation type="journal article" date="2024" name="Commun. Biol.">
        <title>Comparative genomic analysis of thermophilic fungi reveals convergent evolutionary adaptations and gene losses.</title>
        <authorList>
            <person name="Steindorff A.S."/>
            <person name="Aguilar-Pontes M.V."/>
            <person name="Robinson A.J."/>
            <person name="Andreopoulos B."/>
            <person name="LaButti K."/>
            <person name="Kuo A."/>
            <person name="Mondo S."/>
            <person name="Riley R."/>
            <person name="Otillar R."/>
            <person name="Haridas S."/>
            <person name="Lipzen A."/>
            <person name="Grimwood J."/>
            <person name="Schmutz J."/>
            <person name="Clum A."/>
            <person name="Reid I.D."/>
            <person name="Moisan M.C."/>
            <person name="Butler G."/>
            <person name="Nguyen T.T.M."/>
            <person name="Dewar K."/>
            <person name="Conant G."/>
            <person name="Drula E."/>
            <person name="Henrissat B."/>
            <person name="Hansel C."/>
            <person name="Singer S."/>
            <person name="Hutchinson M.I."/>
            <person name="de Vries R.P."/>
            <person name="Natvig D.O."/>
            <person name="Powell A.J."/>
            <person name="Tsang A."/>
            <person name="Grigoriev I.V."/>
        </authorList>
    </citation>
    <scope>NUCLEOTIDE SEQUENCE [LARGE SCALE GENOMIC DNA]</scope>
    <source>
        <strain evidence="2 3">CBS 620.91</strain>
    </source>
</reference>
<dbReference type="Proteomes" id="UP001583172">
    <property type="component" value="Unassembled WGS sequence"/>
</dbReference>
<feature type="transmembrane region" description="Helical" evidence="1">
    <location>
        <begin position="15"/>
        <end position="38"/>
    </location>
</feature>
<feature type="transmembrane region" description="Helical" evidence="1">
    <location>
        <begin position="44"/>
        <end position="67"/>
    </location>
</feature>
<dbReference type="PANTHER" id="PTHR39608:SF2">
    <property type="entry name" value="MARVEL DOMAIN-CONTAINING PROTEIN"/>
    <property type="match status" value="1"/>
</dbReference>
<evidence type="ECO:0000313" key="3">
    <source>
        <dbReference type="Proteomes" id="UP001583172"/>
    </source>
</evidence>
<protein>
    <recommendedName>
        <fullName evidence="4">MARVEL domain-containing protein</fullName>
    </recommendedName>
</protein>
<keyword evidence="1" id="KW-0472">Membrane</keyword>
<dbReference type="EMBL" id="JAZGSY010000236">
    <property type="protein sequence ID" value="KAL1838124.1"/>
    <property type="molecule type" value="Genomic_DNA"/>
</dbReference>
<proteinExistence type="predicted"/>
<feature type="transmembrane region" description="Helical" evidence="1">
    <location>
        <begin position="74"/>
        <end position="94"/>
    </location>
</feature>
<gene>
    <name evidence="2" type="ORF">VTJ49DRAFT_3003</name>
</gene>
<evidence type="ECO:0000256" key="1">
    <source>
        <dbReference type="SAM" id="Phobius"/>
    </source>
</evidence>
<feature type="transmembrane region" description="Helical" evidence="1">
    <location>
        <begin position="100"/>
        <end position="124"/>
    </location>
</feature>